<dbReference type="RefSeq" id="WP_223792572.1">
    <property type="nucleotide sequence ID" value="NZ_JAIOUQ010000017.1"/>
</dbReference>
<gene>
    <name evidence="1" type="ORF">K8N75_13395</name>
</gene>
<accession>A0A8T5UTJ8</accession>
<proteinExistence type="predicted"/>
<dbReference type="EMBL" id="JAIOUQ010000017">
    <property type="protein sequence ID" value="MBZ2167034.1"/>
    <property type="molecule type" value="Genomic_DNA"/>
</dbReference>
<comment type="caution">
    <text evidence="1">The sequence shown here is derived from an EMBL/GenBank/DDBJ whole genome shotgun (WGS) entry which is preliminary data.</text>
</comment>
<protein>
    <submittedName>
        <fullName evidence="1">Uncharacterized protein</fullName>
    </submittedName>
</protein>
<dbReference type="AlphaFoldDB" id="A0A8T5UTJ8"/>
<evidence type="ECO:0000313" key="1">
    <source>
        <dbReference type="EMBL" id="MBZ2167034.1"/>
    </source>
</evidence>
<organism evidence="1 2">
    <name type="scientific">Methanobacterium spitsbergense</name>
    <dbReference type="NCBI Taxonomy" id="2874285"/>
    <lineage>
        <taxon>Archaea</taxon>
        <taxon>Methanobacteriati</taxon>
        <taxon>Methanobacteriota</taxon>
        <taxon>Methanomada group</taxon>
        <taxon>Methanobacteria</taxon>
        <taxon>Methanobacteriales</taxon>
        <taxon>Methanobacteriaceae</taxon>
        <taxon>Methanobacterium</taxon>
    </lineage>
</organism>
<keyword evidence="2" id="KW-1185">Reference proteome</keyword>
<dbReference type="Proteomes" id="UP000825933">
    <property type="component" value="Unassembled WGS sequence"/>
</dbReference>
<evidence type="ECO:0000313" key="2">
    <source>
        <dbReference type="Proteomes" id="UP000825933"/>
    </source>
</evidence>
<name>A0A8T5UTJ8_9EURY</name>
<sequence length="126" mass="14514">MKIRGDFVTNSSSVSYILTMKEDLFDMQIKKFKEYKPEIIPFLNYIKSKIKSGGNKVFIDKEELYFMKLQFGSTDINHPEGYSEENFWSNTDFSSIKDDELEELFKLAIVGGQDLFGIGATQILAK</sequence>
<reference evidence="2" key="1">
    <citation type="journal article" date="2022" name="Microbiol. Resour. Announc.">
        <title>Draft Genome Sequence of a Methanogenic Archaeon from West Spitsbergen Permafrost.</title>
        <authorList>
            <person name="Trubitsyn V."/>
            <person name="Rivkina E."/>
            <person name="Shcherbakova V."/>
        </authorList>
    </citation>
    <scope>NUCLEOTIDE SEQUENCE [LARGE SCALE GENOMIC DNA]</scope>
    <source>
        <strain evidence="2">VT</strain>
    </source>
</reference>